<evidence type="ECO:0000313" key="4">
    <source>
        <dbReference type="Proteomes" id="UP000799440"/>
    </source>
</evidence>
<dbReference type="OrthoDB" id="4153178at2759"/>
<feature type="compositionally biased region" description="Polar residues" evidence="1">
    <location>
        <begin position="136"/>
        <end position="146"/>
    </location>
</feature>
<evidence type="ECO:0000256" key="2">
    <source>
        <dbReference type="SAM" id="Phobius"/>
    </source>
</evidence>
<evidence type="ECO:0008006" key="5">
    <source>
        <dbReference type="Google" id="ProtNLM"/>
    </source>
</evidence>
<feature type="compositionally biased region" description="Polar residues" evidence="1">
    <location>
        <begin position="242"/>
        <end position="277"/>
    </location>
</feature>
<feature type="region of interest" description="Disordered" evidence="1">
    <location>
        <begin position="1"/>
        <end position="98"/>
    </location>
</feature>
<feature type="compositionally biased region" description="Low complexity" evidence="1">
    <location>
        <begin position="426"/>
        <end position="442"/>
    </location>
</feature>
<name>A0A6A6UV63_9PLEO</name>
<feature type="region of interest" description="Disordered" evidence="1">
    <location>
        <begin position="337"/>
        <end position="508"/>
    </location>
</feature>
<feature type="compositionally biased region" description="Polar residues" evidence="1">
    <location>
        <begin position="160"/>
        <end position="174"/>
    </location>
</feature>
<reference evidence="3" key="1">
    <citation type="journal article" date="2020" name="Stud. Mycol.">
        <title>101 Dothideomycetes genomes: a test case for predicting lifestyles and emergence of pathogens.</title>
        <authorList>
            <person name="Haridas S."/>
            <person name="Albert R."/>
            <person name="Binder M."/>
            <person name="Bloem J."/>
            <person name="Labutti K."/>
            <person name="Salamov A."/>
            <person name="Andreopoulos B."/>
            <person name="Baker S."/>
            <person name="Barry K."/>
            <person name="Bills G."/>
            <person name="Bluhm B."/>
            <person name="Cannon C."/>
            <person name="Castanera R."/>
            <person name="Culley D."/>
            <person name="Daum C."/>
            <person name="Ezra D."/>
            <person name="Gonzalez J."/>
            <person name="Henrissat B."/>
            <person name="Kuo A."/>
            <person name="Liang C."/>
            <person name="Lipzen A."/>
            <person name="Lutzoni F."/>
            <person name="Magnuson J."/>
            <person name="Mondo S."/>
            <person name="Nolan M."/>
            <person name="Ohm R."/>
            <person name="Pangilinan J."/>
            <person name="Park H.-J."/>
            <person name="Ramirez L."/>
            <person name="Alfaro M."/>
            <person name="Sun H."/>
            <person name="Tritt A."/>
            <person name="Yoshinaga Y."/>
            <person name="Zwiers L.-H."/>
            <person name="Turgeon B."/>
            <person name="Goodwin S."/>
            <person name="Spatafora J."/>
            <person name="Crous P."/>
            <person name="Grigoriev I."/>
        </authorList>
    </citation>
    <scope>NUCLEOTIDE SEQUENCE</scope>
    <source>
        <strain evidence="3">CBS 119925</strain>
    </source>
</reference>
<feature type="transmembrane region" description="Helical" evidence="2">
    <location>
        <begin position="643"/>
        <end position="664"/>
    </location>
</feature>
<evidence type="ECO:0000313" key="3">
    <source>
        <dbReference type="EMBL" id="KAF2742152.1"/>
    </source>
</evidence>
<feature type="compositionally biased region" description="Basic and acidic residues" evidence="1">
    <location>
        <begin position="376"/>
        <end position="385"/>
    </location>
</feature>
<evidence type="ECO:0000256" key="1">
    <source>
        <dbReference type="SAM" id="MobiDB-lite"/>
    </source>
</evidence>
<gene>
    <name evidence="3" type="ORF">M011DRAFT_413182</name>
</gene>
<feature type="compositionally biased region" description="Low complexity" evidence="1">
    <location>
        <begin position="1"/>
        <end position="14"/>
    </location>
</feature>
<dbReference type="Proteomes" id="UP000799440">
    <property type="component" value="Unassembled WGS sequence"/>
</dbReference>
<sequence length="725" mass="79065">MSSSAESRTSASKSPVLPPLANAPRLSPSTSRKPSPFRGPLHERSSSQSNELPAPTIRVVDDIEEPSSDVYSKKPFPSQPSQILPPRKKPGYAFETRGSRVLGSNHVANVVAKFEANKATQPPLVPQPLQPKRPARQSTSTSNSDADTIVPSPFSPSSSTRFSIGSTAPSSVFQDDSGLEVQQEETSGPSLATIRTVPPSTANSEEPWDAHALTPKASAVSLASTASEEPSPEQAPVERASTVGSGNFQTFGADTDYSSSPASTVPKQASPNYTTFCRPNVRPSSESLRCSPSSFNSERPRSSSSPARPLSIHDGHHVVTLPNGARLSYPIVRQPSASRLTVDSQPLPKNPARMNAQRGVHQIPQWSSQLSTIASESERNSRSVERVSPSVDGNSRLADFPEEQLPSEGPSDGRSFIPGRRPTIVSFPSTDSDPSPTGTQSSVAVPLPLFSPLIKEPTEERNSDELQDTISPLQSPPLKNKRSFLRRRDSDSRSTSSRPGSAQSNFSDFIHNNIPAWARVYYREGRGSLGAESYTESTDSFRVLTANSGRTTTPSEGQYPLNIYRPRNRPHQHTWDPEAVSVAEAHNEKPVYVVDPPRRHISQPYTPRLRPDRRSTARFSAWKAPSLDETLGTLLFSRQNRQIVLFALGFLCPFAWMIASFLALPPDPSLSTPSPSQLDLERHFVDIIGPVDDRSYQKGRWWRNLNRIMAAIGTLLVGVIVSLVV</sequence>
<keyword evidence="2" id="KW-0472">Membrane</keyword>
<organism evidence="3 4">
    <name type="scientific">Sporormia fimetaria CBS 119925</name>
    <dbReference type="NCBI Taxonomy" id="1340428"/>
    <lineage>
        <taxon>Eukaryota</taxon>
        <taxon>Fungi</taxon>
        <taxon>Dikarya</taxon>
        <taxon>Ascomycota</taxon>
        <taxon>Pezizomycotina</taxon>
        <taxon>Dothideomycetes</taxon>
        <taxon>Pleosporomycetidae</taxon>
        <taxon>Pleosporales</taxon>
        <taxon>Sporormiaceae</taxon>
        <taxon>Sporormia</taxon>
    </lineage>
</organism>
<dbReference type="EMBL" id="MU006614">
    <property type="protein sequence ID" value="KAF2742152.1"/>
    <property type="molecule type" value="Genomic_DNA"/>
</dbReference>
<proteinExistence type="predicted"/>
<feature type="transmembrane region" description="Helical" evidence="2">
    <location>
        <begin position="704"/>
        <end position="724"/>
    </location>
</feature>
<accession>A0A6A6UV63</accession>
<feature type="compositionally biased region" description="Low complexity" evidence="1">
    <location>
        <begin position="282"/>
        <end position="310"/>
    </location>
</feature>
<feature type="compositionally biased region" description="Polar residues" evidence="1">
    <location>
        <begin position="364"/>
        <end position="374"/>
    </location>
</feature>
<keyword evidence="2" id="KW-1133">Transmembrane helix</keyword>
<protein>
    <recommendedName>
        <fullName evidence="5">Serine-rich protein</fullName>
    </recommendedName>
</protein>
<feature type="region of interest" description="Disordered" evidence="1">
    <location>
        <begin position="113"/>
        <end position="316"/>
    </location>
</feature>
<keyword evidence="2" id="KW-0812">Transmembrane</keyword>
<dbReference type="AlphaFoldDB" id="A0A6A6UV63"/>
<keyword evidence="4" id="KW-1185">Reference proteome</keyword>